<accession>U1N9R7</accession>
<gene>
    <name evidence="1" type="ORF">J07HQW1_03369</name>
</gene>
<proteinExistence type="predicted"/>
<evidence type="ECO:0000313" key="2">
    <source>
        <dbReference type="Proteomes" id="UP000030649"/>
    </source>
</evidence>
<dbReference type="Proteomes" id="UP000030649">
    <property type="component" value="Unassembled WGS sequence"/>
</dbReference>
<dbReference type="AlphaFoldDB" id="U1N9R7"/>
<name>U1N9R7_9EURY</name>
<evidence type="ECO:0000313" key="1">
    <source>
        <dbReference type="EMBL" id="ERG93308.1"/>
    </source>
</evidence>
<dbReference type="HOGENOM" id="CLU_2103449_0_0_2"/>
<dbReference type="EMBL" id="KE356560">
    <property type="protein sequence ID" value="ERG93308.1"/>
    <property type="molecule type" value="Genomic_DNA"/>
</dbReference>
<sequence length="115" mass="13358">MSLKTARTRQRIFVVATLGTRLTRPQFRLGFEADAVSLTDARETVDELLERPEVVRLLVHPTDQCVSSTSVNSPTYTVTTPLLYSRSTRSRTSAFCAWARRFVRYRYSRRIHFEE</sequence>
<reference evidence="1 2" key="1">
    <citation type="journal article" date="2013" name="PLoS ONE">
        <title>Assembly-driven community genomics of a hypersaline microbial ecosystem.</title>
        <authorList>
            <person name="Podell S."/>
            <person name="Ugalde J.A."/>
            <person name="Narasingarao P."/>
            <person name="Banfield J.F."/>
            <person name="Heidelberg K.B."/>
            <person name="Allen E.E."/>
        </authorList>
    </citation>
    <scope>NUCLEOTIDE SEQUENCE [LARGE SCALE GENOMIC DNA]</scope>
    <source>
        <strain evidence="2">J07HQW1</strain>
    </source>
</reference>
<organism evidence="1 2">
    <name type="scientific">Haloquadratum walsbyi J07HQW1</name>
    <dbReference type="NCBI Taxonomy" id="1238424"/>
    <lineage>
        <taxon>Archaea</taxon>
        <taxon>Methanobacteriati</taxon>
        <taxon>Methanobacteriota</taxon>
        <taxon>Stenosarchaea group</taxon>
        <taxon>Halobacteria</taxon>
        <taxon>Halobacteriales</taxon>
        <taxon>Haloferacaceae</taxon>
        <taxon>Haloquadratum</taxon>
    </lineage>
</organism>
<protein>
    <submittedName>
        <fullName evidence="1">Uncharacterized protein</fullName>
    </submittedName>
</protein>